<keyword evidence="4 8" id="KW-0812">Transmembrane</keyword>
<feature type="transmembrane region" description="Helical" evidence="8">
    <location>
        <begin position="6"/>
        <end position="23"/>
    </location>
</feature>
<dbReference type="GO" id="GO:0005886">
    <property type="term" value="C:plasma membrane"/>
    <property type="evidence" value="ECO:0007669"/>
    <property type="project" value="UniProtKB-SubCell"/>
</dbReference>
<feature type="compositionally biased region" description="Basic and acidic residues" evidence="7">
    <location>
        <begin position="156"/>
        <end position="165"/>
    </location>
</feature>
<evidence type="ECO:0000256" key="3">
    <source>
        <dbReference type="ARBA" id="ARBA00022475"/>
    </source>
</evidence>
<dbReference type="KEGG" id="csph:CSPHI_10920"/>
<keyword evidence="6 8" id="KW-0472">Membrane</keyword>
<organism evidence="9 10">
    <name type="scientific">Corynebacterium sphenisci DSM 44792</name>
    <dbReference type="NCBI Taxonomy" id="1437874"/>
    <lineage>
        <taxon>Bacteria</taxon>
        <taxon>Bacillati</taxon>
        <taxon>Actinomycetota</taxon>
        <taxon>Actinomycetes</taxon>
        <taxon>Mycobacteriales</taxon>
        <taxon>Corynebacteriaceae</taxon>
        <taxon>Corynebacterium</taxon>
    </lineage>
</organism>
<protein>
    <submittedName>
        <fullName evidence="9">Cation:proton antiporter</fullName>
    </submittedName>
</protein>
<evidence type="ECO:0000256" key="7">
    <source>
        <dbReference type="SAM" id="MobiDB-lite"/>
    </source>
</evidence>
<evidence type="ECO:0000256" key="6">
    <source>
        <dbReference type="ARBA" id="ARBA00023136"/>
    </source>
</evidence>
<dbReference type="Proteomes" id="UP000185469">
    <property type="component" value="Chromosome"/>
</dbReference>
<feature type="transmembrane region" description="Helical" evidence="8">
    <location>
        <begin position="75"/>
        <end position="96"/>
    </location>
</feature>
<reference evidence="9 10" key="1">
    <citation type="submission" date="2014-08" db="EMBL/GenBank/DDBJ databases">
        <title>Complete genome sequence of Corynebacterium sphenisci CECT 5990(T) (=DSM 44792(T)), isolated from healthy wild penguins.</title>
        <authorList>
            <person name="Ruckert C."/>
            <person name="Albersmeier A."/>
            <person name="Winkler A."/>
            <person name="Kalinowski J."/>
        </authorList>
    </citation>
    <scope>NUCLEOTIDE SEQUENCE [LARGE SCALE GENOMIC DNA]</scope>
    <source>
        <strain evidence="9 10">DSM 44792</strain>
    </source>
</reference>
<dbReference type="NCBIfam" id="NF005929">
    <property type="entry name" value="PRK07946.1"/>
    <property type="match status" value="1"/>
</dbReference>
<gene>
    <name evidence="9" type="ORF">CSPHI_10920</name>
</gene>
<dbReference type="InterPro" id="IPR050601">
    <property type="entry name" value="CPA3_antiporter_subunitC"/>
</dbReference>
<comment type="subcellular location">
    <subcellularLocation>
        <location evidence="1">Cell membrane</location>
        <topology evidence="1">Multi-pass membrane protein</topology>
    </subcellularLocation>
</comment>
<feature type="compositionally biased region" description="Basic and acidic residues" evidence="7">
    <location>
        <begin position="112"/>
        <end position="134"/>
    </location>
</feature>
<dbReference type="Pfam" id="PF00420">
    <property type="entry name" value="Oxidored_q2"/>
    <property type="match status" value="1"/>
</dbReference>
<evidence type="ECO:0000256" key="4">
    <source>
        <dbReference type="ARBA" id="ARBA00022692"/>
    </source>
</evidence>
<sequence length="165" mass="17651">MIIDFAGLAAVGVLVACGVYLLLDRAITRMLMGLMLLGNGVNLLILLTAGDPGAPPILGRGSLVHDRAADPLPQALILTAIVIMMGMSAFILALAYRQHRYRVGDRIQDDRADRELARRRADDPTAAPDHDKSADPATGRPTDAGDRFGPESFEAPVREGDPDEP</sequence>
<dbReference type="RefSeq" id="WP_075693154.1">
    <property type="nucleotide sequence ID" value="NZ_CP009248.1"/>
</dbReference>
<proteinExistence type="inferred from homology"/>
<evidence type="ECO:0000313" key="9">
    <source>
        <dbReference type="EMBL" id="APT91411.1"/>
    </source>
</evidence>
<dbReference type="PANTHER" id="PTHR34583:SF2">
    <property type="entry name" value="ANTIPORTER SUBUNIT MNHC2-RELATED"/>
    <property type="match status" value="1"/>
</dbReference>
<dbReference type="Gene3D" id="1.10.287.3510">
    <property type="match status" value="1"/>
</dbReference>
<keyword evidence="3" id="KW-1003">Cell membrane</keyword>
<keyword evidence="10" id="KW-1185">Reference proteome</keyword>
<evidence type="ECO:0000256" key="2">
    <source>
        <dbReference type="ARBA" id="ARBA00010388"/>
    </source>
</evidence>
<feature type="transmembrane region" description="Helical" evidence="8">
    <location>
        <begin position="30"/>
        <end position="50"/>
    </location>
</feature>
<evidence type="ECO:0000256" key="8">
    <source>
        <dbReference type="SAM" id="Phobius"/>
    </source>
</evidence>
<dbReference type="OrthoDB" id="9799219at2"/>
<name>A0A1L7D0D4_9CORY</name>
<evidence type="ECO:0000256" key="1">
    <source>
        <dbReference type="ARBA" id="ARBA00004651"/>
    </source>
</evidence>
<dbReference type="PANTHER" id="PTHR34583">
    <property type="entry name" value="ANTIPORTER SUBUNIT MNHC2-RELATED"/>
    <property type="match status" value="1"/>
</dbReference>
<dbReference type="EMBL" id="CP009248">
    <property type="protein sequence ID" value="APT91411.1"/>
    <property type="molecule type" value="Genomic_DNA"/>
</dbReference>
<feature type="region of interest" description="Disordered" evidence="7">
    <location>
        <begin position="112"/>
        <end position="165"/>
    </location>
</feature>
<accession>A0A1L7D0D4</accession>
<comment type="similarity">
    <text evidence="2">Belongs to the CPA3 antiporters (TC 2.A.63) subunit C family.</text>
</comment>
<keyword evidence="5 8" id="KW-1133">Transmembrane helix</keyword>
<dbReference type="AlphaFoldDB" id="A0A1L7D0D4"/>
<dbReference type="InterPro" id="IPR039428">
    <property type="entry name" value="NUOK/Mnh_C1-like"/>
</dbReference>
<evidence type="ECO:0000313" key="10">
    <source>
        <dbReference type="Proteomes" id="UP000185469"/>
    </source>
</evidence>
<evidence type="ECO:0000256" key="5">
    <source>
        <dbReference type="ARBA" id="ARBA00022989"/>
    </source>
</evidence>
<dbReference type="STRING" id="1437874.CSPHI_10920"/>